<evidence type="ECO:0000313" key="2">
    <source>
        <dbReference type="Proteomes" id="UP001054837"/>
    </source>
</evidence>
<dbReference type="AlphaFoldDB" id="A0AAV4N0J9"/>
<sequence>MVKIIELGVSSEISTHANPGKDGKDGEGGYGGKGGCQGLGIRAALHIETSDCDKEFFDVGKKTQWEIKSFLISSNKGPDGKKGFYIAIDRGSQTLEPGGNYL</sequence>
<dbReference type="Proteomes" id="UP001054837">
    <property type="component" value="Unassembled WGS sequence"/>
</dbReference>
<dbReference type="EMBL" id="BPLQ01001046">
    <property type="protein sequence ID" value="GIX77734.1"/>
    <property type="molecule type" value="Genomic_DNA"/>
</dbReference>
<name>A0AAV4N0J9_9ARAC</name>
<reference evidence="1 2" key="1">
    <citation type="submission" date="2021-06" db="EMBL/GenBank/DDBJ databases">
        <title>Caerostris darwini draft genome.</title>
        <authorList>
            <person name="Kono N."/>
            <person name="Arakawa K."/>
        </authorList>
    </citation>
    <scope>NUCLEOTIDE SEQUENCE [LARGE SCALE GENOMIC DNA]</scope>
</reference>
<gene>
    <name evidence="1" type="ORF">CDAR_303401</name>
</gene>
<protein>
    <submittedName>
        <fullName evidence="1">Uncharacterized protein</fullName>
    </submittedName>
</protein>
<organism evidence="1 2">
    <name type="scientific">Caerostris darwini</name>
    <dbReference type="NCBI Taxonomy" id="1538125"/>
    <lineage>
        <taxon>Eukaryota</taxon>
        <taxon>Metazoa</taxon>
        <taxon>Ecdysozoa</taxon>
        <taxon>Arthropoda</taxon>
        <taxon>Chelicerata</taxon>
        <taxon>Arachnida</taxon>
        <taxon>Araneae</taxon>
        <taxon>Araneomorphae</taxon>
        <taxon>Entelegynae</taxon>
        <taxon>Araneoidea</taxon>
        <taxon>Araneidae</taxon>
        <taxon>Caerostris</taxon>
    </lineage>
</organism>
<comment type="caution">
    <text evidence="1">The sequence shown here is derived from an EMBL/GenBank/DDBJ whole genome shotgun (WGS) entry which is preliminary data.</text>
</comment>
<accession>A0AAV4N0J9</accession>
<proteinExistence type="predicted"/>
<keyword evidence="2" id="KW-1185">Reference proteome</keyword>
<evidence type="ECO:0000313" key="1">
    <source>
        <dbReference type="EMBL" id="GIX77734.1"/>
    </source>
</evidence>